<dbReference type="Pfam" id="PF03372">
    <property type="entry name" value="Exo_endo_phos"/>
    <property type="match status" value="1"/>
</dbReference>
<dbReference type="InterPro" id="IPR005135">
    <property type="entry name" value="Endo/exonuclease/phosphatase"/>
</dbReference>
<organism evidence="2 3">
    <name type="scientific">Erythroxylum novogranatense</name>
    <dbReference type="NCBI Taxonomy" id="1862640"/>
    <lineage>
        <taxon>Eukaryota</taxon>
        <taxon>Viridiplantae</taxon>
        <taxon>Streptophyta</taxon>
        <taxon>Embryophyta</taxon>
        <taxon>Tracheophyta</taxon>
        <taxon>Spermatophyta</taxon>
        <taxon>Magnoliopsida</taxon>
        <taxon>eudicotyledons</taxon>
        <taxon>Gunneridae</taxon>
        <taxon>Pentapetalae</taxon>
        <taxon>rosids</taxon>
        <taxon>fabids</taxon>
        <taxon>Malpighiales</taxon>
        <taxon>Erythroxylaceae</taxon>
        <taxon>Erythroxylum</taxon>
    </lineage>
</organism>
<dbReference type="Gene3D" id="3.60.10.10">
    <property type="entry name" value="Endonuclease/exonuclease/phosphatase"/>
    <property type="match status" value="1"/>
</dbReference>
<dbReference type="InterPro" id="IPR036691">
    <property type="entry name" value="Endo/exonu/phosph_ase_sf"/>
</dbReference>
<feature type="domain" description="Endonuclease/exonuclease/phosphatase" evidence="1">
    <location>
        <begin position="93"/>
        <end position="392"/>
    </location>
</feature>
<evidence type="ECO:0000259" key="1">
    <source>
        <dbReference type="Pfam" id="PF03372"/>
    </source>
</evidence>
<name>A0AAV8U1K2_9ROSI</name>
<dbReference type="InterPro" id="IPR050410">
    <property type="entry name" value="CCR4/nocturin_mRNA_transcr"/>
</dbReference>
<dbReference type="AlphaFoldDB" id="A0AAV8U1K2"/>
<dbReference type="GO" id="GO:0000175">
    <property type="term" value="F:3'-5'-RNA exonuclease activity"/>
    <property type="evidence" value="ECO:0007669"/>
    <property type="project" value="TreeGrafter"/>
</dbReference>
<dbReference type="PANTHER" id="PTHR12121:SF82">
    <property type="entry name" value="CARBON CATABOLITE REPRESSOR PROTEIN 4 HOMOLOG 3"/>
    <property type="match status" value="1"/>
</dbReference>
<keyword evidence="3" id="KW-1185">Reference proteome</keyword>
<reference evidence="2 3" key="1">
    <citation type="submission" date="2021-09" db="EMBL/GenBank/DDBJ databases">
        <title>Genomic insights and catalytic innovation underlie evolution of tropane alkaloids biosynthesis.</title>
        <authorList>
            <person name="Wang Y.-J."/>
            <person name="Tian T."/>
            <person name="Huang J.-P."/>
            <person name="Huang S.-X."/>
        </authorList>
    </citation>
    <scope>NUCLEOTIDE SEQUENCE [LARGE SCALE GENOMIC DNA]</scope>
    <source>
        <strain evidence="2">KIB-2018</strain>
        <tissue evidence="2">Leaf</tissue>
    </source>
</reference>
<comment type="caution">
    <text evidence="2">The sequence shown here is derived from an EMBL/GenBank/DDBJ whole genome shotgun (WGS) entry which is preliminary data.</text>
</comment>
<evidence type="ECO:0000313" key="3">
    <source>
        <dbReference type="Proteomes" id="UP001159364"/>
    </source>
</evidence>
<proteinExistence type="predicted"/>
<accession>A0AAV8U1K2</accession>
<dbReference type="PANTHER" id="PTHR12121">
    <property type="entry name" value="CARBON CATABOLITE REPRESSOR PROTEIN 4"/>
    <property type="match status" value="1"/>
</dbReference>
<dbReference type="EMBL" id="JAIWQS010000002">
    <property type="protein sequence ID" value="KAJ8773110.1"/>
    <property type="molecule type" value="Genomic_DNA"/>
</dbReference>
<sequence>MDCCSGSGSFRLFPAAITVKPSSLNRRPSLVFLSNSSSSKTTANATVFSSTDSSSSSLSSDLNNRRRHNSSQIVRHWVDAYQPLASHERFKVVSYNILGNRNALKHRDLYQNVPSSYLKWCYRKRIICDEIIGWDPDIICLQEVDRYFDLFKVLKKAGYGGCYKRRTGDHVDGCAMLWKSDMQICNGESKRLLVGNIHVLYNPSRGDIKLGQIRFLLSRAQILSKKWGNIPVVLTGDFNSTPQSAIYNFLSSSELNVLLYEKKELSGQRNCRPAQVFDVNKETNNSLSMVDGLFKINWTGEEVKVATGSSEHHIAVHPLKLKSSYATIEGSTSTRDLNGEPLATSYHSKFLGTVDYLWYSGGIAPTGVLDTLPFDILRRTGGLPCEKLGSDHLALVSEFGFTEEGNTTFSGSA</sequence>
<evidence type="ECO:0000313" key="2">
    <source>
        <dbReference type="EMBL" id="KAJ8773110.1"/>
    </source>
</evidence>
<gene>
    <name evidence="2" type="ORF">K2173_028287</name>
</gene>
<protein>
    <recommendedName>
        <fullName evidence="1">Endonuclease/exonuclease/phosphatase domain-containing protein</fullName>
    </recommendedName>
</protein>
<dbReference type="SUPFAM" id="SSF56219">
    <property type="entry name" value="DNase I-like"/>
    <property type="match status" value="1"/>
</dbReference>
<dbReference type="Proteomes" id="UP001159364">
    <property type="component" value="Linkage Group LG02"/>
</dbReference>